<dbReference type="CDD" id="cd00118">
    <property type="entry name" value="LysM"/>
    <property type="match status" value="2"/>
</dbReference>
<dbReference type="PANTHER" id="PTHR21666:SF270">
    <property type="entry name" value="MUREIN HYDROLASE ACTIVATOR ENVC"/>
    <property type="match status" value="1"/>
</dbReference>
<protein>
    <recommendedName>
        <fullName evidence="2">LysM domain-containing protein</fullName>
    </recommendedName>
</protein>
<sequence length="467" mass="50376">MKRLSAHIALIGLRLMARVKNLILKVAKILAPVLQPISRVAVRFFVLPLYKFLMLLKLRMNRVAVGARGFLFFLLTNRYVFHAILVVISLTAIGSQLQAKSATALEAGQNSLLYTLATNGQDTYVEEQVSPDLIVKDSHYLDADTLEASANIDDDYASTDVGTAVADTAVPGSIALMPSAEATGEAQPVATNRTKTENYTVQDGDTISTIAAKFGITVNTILWGNDLTSRSTIHPGQELRIPAQSGVLYTVKKGDTLSSLAKKYNVATDDILSANRMTDASTLTLGEELILPGATPPATIAAANAPIPLSVQRNSTTIAGKKYDPYEELNSVKDARTIPADKTDVIPATKLLWPTDSHRINQYFGWRHTGVDIHGTYTNAIYAAADGVVVFSGWNSGGYGQMILIDNGGGMKTRYAHSSKLLLEKGAVVKRGQVIGMIGTTGRSTGPHLHFEVIINGKYQNPLTYTK</sequence>
<keyword evidence="1" id="KW-0812">Transmembrane</keyword>
<dbReference type="InterPro" id="IPR036779">
    <property type="entry name" value="LysM_dom_sf"/>
</dbReference>
<evidence type="ECO:0000256" key="1">
    <source>
        <dbReference type="SAM" id="Phobius"/>
    </source>
</evidence>
<dbReference type="InterPro" id="IPR050570">
    <property type="entry name" value="Cell_wall_metabolism_enzyme"/>
</dbReference>
<dbReference type="InterPro" id="IPR011055">
    <property type="entry name" value="Dup_hybrid_motif"/>
</dbReference>
<evidence type="ECO:0000313" key="3">
    <source>
        <dbReference type="EMBL" id="PIP60445.1"/>
    </source>
</evidence>
<dbReference type="Proteomes" id="UP000231581">
    <property type="component" value="Unassembled WGS sequence"/>
</dbReference>
<feature type="transmembrane region" description="Helical" evidence="1">
    <location>
        <begin position="70"/>
        <end position="93"/>
    </location>
</feature>
<dbReference type="GO" id="GO:0004222">
    <property type="term" value="F:metalloendopeptidase activity"/>
    <property type="evidence" value="ECO:0007669"/>
    <property type="project" value="TreeGrafter"/>
</dbReference>
<dbReference type="SUPFAM" id="SSF54106">
    <property type="entry name" value="LysM domain"/>
    <property type="match status" value="1"/>
</dbReference>
<proteinExistence type="predicted"/>
<dbReference type="PROSITE" id="PS51782">
    <property type="entry name" value="LYSM"/>
    <property type="match status" value="2"/>
</dbReference>
<name>A0A2H0BRZ2_9BACT</name>
<dbReference type="AlphaFoldDB" id="A0A2H0BRZ2"/>
<keyword evidence="1" id="KW-0472">Membrane</keyword>
<reference evidence="3 4" key="1">
    <citation type="submission" date="2017-09" db="EMBL/GenBank/DDBJ databases">
        <title>Depth-based differentiation of microbial function through sediment-hosted aquifers and enrichment of novel symbionts in the deep terrestrial subsurface.</title>
        <authorList>
            <person name="Probst A.J."/>
            <person name="Ladd B."/>
            <person name="Jarett J.K."/>
            <person name="Geller-Mcgrath D.E."/>
            <person name="Sieber C.M."/>
            <person name="Emerson J.B."/>
            <person name="Anantharaman K."/>
            <person name="Thomas B.C."/>
            <person name="Malmstrom R."/>
            <person name="Stieglmeier M."/>
            <person name="Klingl A."/>
            <person name="Woyke T."/>
            <person name="Ryan C.M."/>
            <person name="Banfield J.F."/>
        </authorList>
    </citation>
    <scope>NUCLEOTIDE SEQUENCE [LARGE SCALE GENOMIC DNA]</scope>
    <source>
        <strain evidence="3">CG22_combo_CG10-13_8_21_14_all_47_17</strain>
    </source>
</reference>
<dbReference type="Gene3D" id="2.70.70.10">
    <property type="entry name" value="Glucose Permease (Domain IIA)"/>
    <property type="match status" value="1"/>
</dbReference>
<dbReference type="InterPro" id="IPR016047">
    <property type="entry name" value="M23ase_b-sheet_dom"/>
</dbReference>
<organism evidence="3 4">
    <name type="scientific">Candidatus Uhrbacteria bacterium CG22_combo_CG10-13_8_21_14_all_47_17</name>
    <dbReference type="NCBI Taxonomy" id="1975041"/>
    <lineage>
        <taxon>Bacteria</taxon>
        <taxon>Candidatus Uhriibacteriota</taxon>
    </lineage>
</organism>
<dbReference type="EMBL" id="PCSZ01000062">
    <property type="protein sequence ID" value="PIP60445.1"/>
    <property type="molecule type" value="Genomic_DNA"/>
</dbReference>
<dbReference type="Pfam" id="PF01551">
    <property type="entry name" value="Peptidase_M23"/>
    <property type="match status" value="1"/>
</dbReference>
<dbReference type="CDD" id="cd12797">
    <property type="entry name" value="M23_peptidase"/>
    <property type="match status" value="1"/>
</dbReference>
<dbReference type="SUPFAM" id="SSF51261">
    <property type="entry name" value="Duplicated hybrid motif"/>
    <property type="match status" value="1"/>
</dbReference>
<gene>
    <name evidence="3" type="ORF">COX00_03070</name>
</gene>
<dbReference type="PANTHER" id="PTHR21666">
    <property type="entry name" value="PEPTIDASE-RELATED"/>
    <property type="match status" value="1"/>
</dbReference>
<feature type="domain" description="LysM" evidence="2">
    <location>
        <begin position="197"/>
        <end position="241"/>
    </location>
</feature>
<accession>A0A2H0BRZ2</accession>
<evidence type="ECO:0000259" key="2">
    <source>
        <dbReference type="PROSITE" id="PS51782"/>
    </source>
</evidence>
<comment type="caution">
    <text evidence="3">The sequence shown here is derived from an EMBL/GenBank/DDBJ whole genome shotgun (WGS) entry which is preliminary data.</text>
</comment>
<evidence type="ECO:0000313" key="4">
    <source>
        <dbReference type="Proteomes" id="UP000231581"/>
    </source>
</evidence>
<dbReference type="SMART" id="SM00257">
    <property type="entry name" value="LysM"/>
    <property type="match status" value="2"/>
</dbReference>
<keyword evidence="1" id="KW-1133">Transmembrane helix</keyword>
<feature type="domain" description="LysM" evidence="2">
    <location>
        <begin position="247"/>
        <end position="291"/>
    </location>
</feature>
<dbReference type="Gene3D" id="3.10.350.10">
    <property type="entry name" value="LysM domain"/>
    <property type="match status" value="2"/>
</dbReference>
<dbReference type="InterPro" id="IPR018392">
    <property type="entry name" value="LysM"/>
</dbReference>
<dbReference type="Pfam" id="PF01476">
    <property type="entry name" value="LysM"/>
    <property type="match status" value="2"/>
</dbReference>